<dbReference type="EMBL" id="RWGY01000005">
    <property type="protein sequence ID" value="TVU42504.1"/>
    <property type="molecule type" value="Genomic_DNA"/>
</dbReference>
<organism evidence="1 2">
    <name type="scientific">Eragrostis curvula</name>
    <name type="common">weeping love grass</name>
    <dbReference type="NCBI Taxonomy" id="38414"/>
    <lineage>
        <taxon>Eukaryota</taxon>
        <taxon>Viridiplantae</taxon>
        <taxon>Streptophyta</taxon>
        <taxon>Embryophyta</taxon>
        <taxon>Tracheophyta</taxon>
        <taxon>Spermatophyta</taxon>
        <taxon>Magnoliopsida</taxon>
        <taxon>Liliopsida</taxon>
        <taxon>Poales</taxon>
        <taxon>Poaceae</taxon>
        <taxon>PACMAD clade</taxon>
        <taxon>Chloridoideae</taxon>
        <taxon>Eragrostideae</taxon>
        <taxon>Eragrostidinae</taxon>
        <taxon>Eragrostis</taxon>
    </lineage>
</organism>
<protein>
    <submittedName>
        <fullName evidence="1">Uncharacterized protein</fullName>
    </submittedName>
</protein>
<comment type="caution">
    <text evidence="1">The sequence shown here is derived from an EMBL/GenBank/DDBJ whole genome shotgun (WGS) entry which is preliminary data.</text>
</comment>
<dbReference type="AlphaFoldDB" id="A0A5J9W4S3"/>
<reference evidence="1 2" key="1">
    <citation type="journal article" date="2019" name="Sci. Rep.">
        <title>A high-quality genome of Eragrostis curvula grass provides insights into Poaceae evolution and supports new strategies to enhance forage quality.</title>
        <authorList>
            <person name="Carballo J."/>
            <person name="Santos B.A.C.M."/>
            <person name="Zappacosta D."/>
            <person name="Garbus I."/>
            <person name="Selva J.P."/>
            <person name="Gallo C.A."/>
            <person name="Diaz A."/>
            <person name="Albertini E."/>
            <person name="Caccamo M."/>
            <person name="Echenique V."/>
        </authorList>
    </citation>
    <scope>NUCLEOTIDE SEQUENCE [LARGE SCALE GENOMIC DNA]</scope>
    <source>
        <strain evidence="2">cv. Victoria</strain>
        <tissue evidence="1">Leaf</tissue>
    </source>
</reference>
<accession>A0A5J9W4S3</accession>
<dbReference type="Gramene" id="TVU42504">
    <property type="protein sequence ID" value="TVU42504"/>
    <property type="gene ID" value="EJB05_08915"/>
</dbReference>
<evidence type="ECO:0000313" key="2">
    <source>
        <dbReference type="Proteomes" id="UP000324897"/>
    </source>
</evidence>
<name>A0A5J9W4S3_9POAL</name>
<keyword evidence="2" id="KW-1185">Reference proteome</keyword>
<sequence length="67" mass="7843">MVYAESSMVKSRSGYLATTVTTRTPEATSHWKYFSLHRLHEGKNQSCVIVDYENSDYRLKTLRLQQE</sequence>
<dbReference type="Proteomes" id="UP000324897">
    <property type="component" value="Unassembled WGS sequence"/>
</dbReference>
<gene>
    <name evidence="1" type="ORF">EJB05_08915</name>
</gene>
<proteinExistence type="predicted"/>
<evidence type="ECO:0000313" key="1">
    <source>
        <dbReference type="EMBL" id="TVU42504.1"/>
    </source>
</evidence>